<name>A0A4R6SZK8_9SPHI</name>
<keyword evidence="1 4" id="KW-0808">Transferase</keyword>
<gene>
    <name evidence="4" type="ORF">ATK78_2144</name>
</gene>
<dbReference type="InterPro" id="IPR051159">
    <property type="entry name" value="Hexapeptide_acetyltransf"/>
</dbReference>
<dbReference type="InterPro" id="IPR018357">
    <property type="entry name" value="Hexapep_transf_CS"/>
</dbReference>
<dbReference type="CDD" id="cd04647">
    <property type="entry name" value="LbH_MAT_like"/>
    <property type="match status" value="1"/>
</dbReference>
<dbReference type="InterPro" id="IPR011004">
    <property type="entry name" value="Trimer_LpxA-like_sf"/>
</dbReference>
<dbReference type="PANTHER" id="PTHR23416">
    <property type="entry name" value="SIALIC ACID SYNTHASE-RELATED"/>
    <property type="match status" value="1"/>
</dbReference>
<dbReference type="EMBL" id="SNYC01000004">
    <property type="protein sequence ID" value="TDQ09985.1"/>
    <property type="molecule type" value="Genomic_DNA"/>
</dbReference>
<evidence type="ECO:0000313" key="5">
    <source>
        <dbReference type="Proteomes" id="UP000295620"/>
    </source>
</evidence>
<protein>
    <submittedName>
        <fullName evidence="4">Acetyltransferase-like isoleucine patch superfamily enzyme</fullName>
    </submittedName>
</protein>
<dbReference type="Pfam" id="PF00132">
    <property type="entry name" value="Hexapep"/>
    <property type="match status" value="1"/>
</dbReference>
<evidence type="ECO:0000313" key="4">
    <source>
        <dbReference type="EMBL" id="TDQ09985.1"/>
    </source>
</evidence>
<evidence type="ECO:0000256" key="3">
    <source>
        <dbReference type="ARBA" id="ARBA00023315"/>
    </source>
</evidence>
<dbReference type="SUPFAM" id="SSF51161">
    <property type="entry name" value="Trimeric LpxA-like enzymes"/>
    <property type="match status" value="1"/>
</dbReference>
<organism evidence="4 5">
    <name type="scientific">Pedobacter metabolipauper</name>
    <dbReference type="NCBI Taxonomy" id="425513"/>
    <lineage>
        <taxon>Bacteria</taxon>
        <taxon>Pseudomonadati</taxon>
        <taxon>Bacteroidota</taxon>
        <taxon>Sphingobacteriia</taxon>
        <taxon>Sphingobacteriales</taxon>
        <taxon>Sphingobacteriaceae</taxon>
        <taxon>Pedobacter</taxon>
    </lineage>
</organism>
<keyword evidence="3" id="KW-0012">Acyltransferase</keyword>
<dbReference type="OrthoDB" id="9801697at2"/>
<dbReference type="PROSITE" id="PS00101">
    <property type="entry name" value="HEXAPEP_TRANSFERASES"/>
    <property type="match status" value="1"/>
</dbReference>
<dbReference type="Proteomes" id="UP000295620">
    <property type="component" value="Unassembled WGS sequence"/>
</dbReference>
<dbReference type="RefSeq" id="WP_133576029.1">
    <property type="nucleotide sequence ID" value="NZ_SNYC01000004.1"/>
</dbReference>
<comment type="caution">
    <text evidence="4">The sequence shown here is derived from an EMBL/GenBank/DDBJ whole genome shotgun (WGS) entry which is preliminary data.</text>
</comment>
<keyword evidence="5" id="KW-1185">Reference proteome</keyword>
<dbReference type="GO" id="GO:0016746">
    <property type="term" value="F:acyltransferase activity"/>
    <property type="evidence" value="ECO:0007669"/>
    <property type="project" value="UniProtKB-KW"/>
</dbReference>
<reference evidence="4 5" key="1">
    <citation type="submission" date="2019-03" db="EMBL/GenBank/DDBJ databases">
        <title>Genomic Encyclopedia of Archaeal and Bacterial Type Strains, Phase II (KMG-II): from individual species to whole genera.</title>
        <authorList>
            <person name="Goeker M."/>
        </authorList>
    </citation>
    <scope>NUCLEOTIDE SEQUENCE [LARGE SCALE GENOMIC DNA]</scope>
    <source>
        <strain evidence="4 5">DSM 19035</strain>
    </source>
</reference>
<evidence type="ECO:0000256" key="1">
    <source>
        <dbReference type="ARBA" id="ARBA00022679"/>
    </source>
</evidence>
<dbReference type="Gene3D" id="2.160.10.10">
    <property type="entry name" value="Hexapeptide repeat proteins"/>
    <property type="match status" value="1"/>
</dbReference>
<accession>A0A4R6SZK8</accession>
<dbReference type="AlphaFoldDB" id="A0A4R6SZK8"/>
<proteinExistence type="predicted"/>
<evidence type="ECO:0000256" key="2">
    <source>
        <dbReference type="ARBA" id="ARBA00022737"/>
    </source>
</evidence>
<sequence length="198" mass="22113">MSNTSDLTSKRRIITKVLFRWNTLWNRFSKRRRVFWLKLLGIQIGRNSDIGRILVPLPEQVKIGSRCVLEDYVRLRCGGAWKQALIEIGENNFIGHSTQINVGGHFKMGNDCMIAPLCLFSDAHHTFDDLHKPINQQPCIYTNIEIKDNVWIGSGSVILGGVTIGTGAIVAAGAVVNKSIPDYEIWGGVPAKKIKSRN</sequence>
<dbReference type="PANTHER" id="PTHR23416:SF78">
    <property type="entry name" value="LIPOPOLYSACCHARIDE BIOSYNTHESIS O-ACETYL TRANSFERASE WBBJ-RELATED"/>
    <property type="match status" value="1"/>
</dbReference>
<keyword evidence="2" id="KW-0677">Repeat</keyword>
<dbReference type="InterPro" id="IPR001451">
    <property type="entry name" value="Hexapep"/>
</dbReference>